<accession>A0AAD8RH10</accession>
<feature type="coiled-coil region" evidence="2">
    <location>
        <begin position="703"/>
        <end position="737"/>
    </location>
</feature>
<feature type="compositionally biased region" description="Basic and acidic residues" evidence="3">
    <location>
        <begin position="103"/>
        <end position="112"/>
    </location>
</feature>
<feature type="region of interest" description="Disordered" evidence="3">
    <location>
        <begin position="243"/>
        <end position="277"/>
    </location>
</feature>
<gene>
    <name evidence="5" type="ORF">QYE76_000166</name>
</gene>
<evidence type="ECO:0000313" key="6">
    <source>
        <dbReference type="Proteomes" id="UP001231189"/>
    </source>
</evidence>
<feature type="domain" description="CCHC-type" evidence="4">
    <location>
        <begin position="279"/>
        <end position="293"/>
    </location>
</feature>
<protein>
    <recommendedName>
        <fullName evidence="4">CCHC-type domain-containing protein</fullName>
    </recommendedName>
</protein>
<feature type="compositionally biased region" description="Basic and acidic residues" evidence="3">
    <location>
        <begin position="204"/>
        <end position="222"/>
    </location>
</feature>
<feature type="compositionally biased region" description="Basic and acidic residues" evidence="3">
    <location>
        <begin position="352"/>
        <end position="362"/>
    </location>
</feature>
<feature type="region of interest" description="Disordered" evidence="3">
    <location>
        <begin position="1"/>
        <end position="22"/>
    </location>
</feature>
<keyword evidence="2" id="KW-0175">Coiled coil</keyword>
<evidence type="ECO:0000259" key="4">
    <source>
        <dbReference type="PROSITE" id="PS50158"/>
    </source>
</evidence>
<evidence type="ECO:0000256" key="3">
    <source>
        <dbReference type="SAM" id="MobiDB-lite"/>
    </source>
</evidence>
<dbReference type="PROSITE" id="PS50158">
    <property type="entry name" value="ZF_CCHC"/>
    <property type="match status" value="1"/>
</dbReference>
<keyword evidence="1" id="KW-0863">Zinc-finger</keyword>
<feature type="region of interest" description="Disordered" evidence="3">
    <location>
        <begin position="200"/>
        <end position="222"/>
    </location>
</feature>
<comment type="caution">
    <text evidence="5">The sequence shown here is derived from an EMBL/GenBank/DDBJ whole genome shotgun (WGS) entry which is preliminary data.</text>
</comment>
<evidence type="ECO:0000256" key="1">
    <source>
        <dbReference type="PROSITE-ProRule" id="PRU00047"/>
    </source>
</evidence>
<dbReference type="InterPro" id="IPR036875">
    <property type="entry name" value="Znf_CCHC_sf"/>
</dbReference>
<dbReference type="SUPFAM" id="SSF57756">
    <property type="entry name" value="Retrovirus zinc finger-like domains"/>
    <property type="match status" value="1"/>
</dbReference>
<evidence type="ECO:0000256" key="2">
    <source>
        <dbReference type="SAM" id="Coils"/>
    </source>
</evidence>
<feature type="compositionally biased region" description="Polar residues" evidence="3">
    <location>
        <begin position="823"/>
        <end position="839"/>
    </location>
</feature>
<organism evidence="5 6">
    <name type="scientific">Lolium multiflorum</name>
    <name type="common">Italian ryegrass</name>
    <name type="synonym">Lolium perenne subsp. multiflorum</name>
    <dbReference type="NCBI Taxonomy" id="4521"/>
    <lineage>
        <taxon>Eukaryota</taxon>
        <taxon>Viridiplantae</taxon>
        <taxon>Streptophyta</taxon>
        <taxon>Embryophyta</taxon>
        <taxon>Tracheophyta</taxon>
        <taxon>Spermatophyta</taxon>
        <taxon>Magnoliopsida</taxon>
        <taxon>Liliopsida</taxon>
        <taxon>Poales</taxon>
        <taxon>Poaceae</taxon>
        <taxon>BOP clade</taxon>
        <taxon>Pooideae</taxon>
        <taxon>Poodae</taxon>
        <taxon>Poeae</taxon>
        <taxon>Poeae Chloroplast Group 2 (Poeae type)</taxon>
        <taxon>Loliodinae</taxon>
        <taxon>Loliinae</taxon>
        <taxon>Lolium</taxon>
    </lineage>
</organism>
<sequence>MADEPGLGDVSLPMEQAPPPSIAATTATLDDLKKLESPILAQMKAMMAELLAPKPSPVIDPKGGTEVSTPQADIYPLLNFVPEKDKARVEEKLGDSGASSSQGKDEPKGESAKEMYRRLVALSVQMCDLGATFVDDKWIKRKFYNALLPYEEVKLTAIRQNSNFRSMTSNEVLSEIIALDISKKNADDLVARAHNAHKPNLALKAKEHEESGSDDDPVKWSPKDLQSNYHEYMALTVKNFWDGNKTRTSRPRNNSRFSPRDSSRSFSKSPGDGQKARTCYNCGDKSHFIVECPFERMEDNGGRLVRKDKSKSFSKGFSKFSSKPSDAKASLNKKPRAFIIREEYSSNDSCDNDDKSSNKEDEGVAAIAISTPSKSLFDSHNENLVPNNSHCLMAKVSSEVSPPSKPKPSSSASTIDDATSLSIKREVVGLDAFLTNMQGDTKIHVESFMAQLGAAQDLLEEKERLEREAANEIASLTQAHEEERNLRISLEASVLNLEVSNNAIISQLTKDQDHALTLVGVLKKEKLSLDVDHTRLLEELETLNKDHKSMETAGGTFMSITLGEATKLLDNMMINYSEWHTERAPQGKKVNSVEETSSLSDKIDAIMSMLVNDRTNIDPNNVPLASLIAQEEHVDVNFIKNNNFNNNAYRNNSSNNYRPYPANGNSYGRYASPNEEKMLEIERSTKSFMQSQYEQNKLFTKTMNEQSTLLKNIGNQLENLNREISGLQTKLANAENRISYMSASQSSLINKMAAKPEDLDDKITTTANAIQVRINENIRLMAELRARWDREENEKLAKEKNVAKVWTITTTSNANATHVAAPPTNTNKRIGVSNVSTSNTKREKLPETAKTACDKAAEIFSNIGDDDPIALDYNGLNFDDCHISEVIKFLQKLAKSPNASAINLAFTHHITNALIKAREEKLEREASIPKKLEDGWEPIIKMKVKDFDCNAL</sequence>
<reference evidence="5" key="1">
    <citation type="submission" date="2023-07" db="EMBL/GenBank/DDBJ databases">
        <title>A chromosome-level genome assembly of Lolium multiflorum.</title>
        <authorList>
            <person name="Chen Y."/>
            <person name="Copetti D."/>
            <person name="Kolliker R."/>
            <person name="Studer B."/>
        </authorList>
    </citation>
    <scope>NUCLEOTIDE SEQUENCE</scope>
    <source>
        <strain evidence="5">02402/16</strain>
        <tissue evidence="5">Leaf</tissue>
    </source>
</reference>
<dbReference type="AlphaFoldDB" id="A0AAD8RH10"/>
<keyword evidence="1" id="KW-0862">Zinc</keyword>
<feature type="compositionally biased region" description="Low complexity" evidence="3">
    <location>
        <begin position="264"/>
        <end position="273"/>
    </location>
</feature>
<evidence type="ECO:0000313" key="5">
    <source>
        <dbReference type="EMBL" id="KAK1625851.1"/>
    </source>
</evidence>
<dbReference type="GO" id="GO:0003676">
    <property type="term" value="F:nucleic acid binding"/>
    <property type="evidence" value="ECO:0007669"/>
    <property type="project" value="InterPro"/>
</dbReference>
<name>A0AAD8RH10_LOLMU</name>
<proteinExistence type="predicted"/>
<keyword evidence="6" id="KW-1185">Reference proteome</keyword>
<feature type="region of interest" description="Disordered" evidence="3">
    <location>
        <begin position="396"/>
        <end position="417"/>
    </location>
</feature>
<feature type="region of interest" description="Disordered" evidence="3">
    <location>
        <begin position="314"/>
        <end position="362"/>
    </location>
</feature>
<feature type="compositionally biased region" description="Low complexity" evidence="3">
    <location>
        <begin position="314"/>
        <end position="323"/>
    </location>
</feature>
<feature type="region of interest" description="Disordered" evidence="3">
    <location>
        <begin position="89"/>
        <end position="112"/>
    </location>
</feature>
<feature type="region of interest" description="Disordered" evidence="3">
    <location>
        <begin position="821"/>
        <end position="846"/>
    </location>
</feature>
<dbReference type="InterPro" id="IPR001878">
    <property type="entry name" value="Znf_CCHC"/>
</dbReference>
<dbReference type="Proteomes" id="UP001231189">
    <property type="component" value="Unassembled WGS sequence"/>
</dbReference>
<dbReference type="EMBL" id="JAUUTY010000005">
    <property type="protein sequence ID" value="KAK1625851.1"/>
    <property type="molecule type" value="Genomic_DNA"/>
</dbReference>
<dbReference type="GO" id="GO:0008270">
    <property type="term" value="F:zinc ion binding"/>
    <property type="evidence" value="ECO:0007669"/>
    <property type="project" value="UniProtKB-KW"/>
</dbReference>
<keyword evidence="1" id="KW-0479">Metal-binding</keyword>
<feature type="coiled-coil region" evidence="2">
    <location>
        <begin position="448"/>
        <end position="486"/>
    </location>
</feature>